<dbReference type="PATRIC" id="fig|46224.3.peg.4012"/>
<comment type="caution">
    <text evidence="2">The sequence shown here is derived from an EMBL/GenBank/DDBJ whole genome shotgun (WGS) entry which is preliminary data.</text>
</comment>
<proteinExistence type="predicted"/>
<evidence type="ECO:0000313" key="2">
    <source>
        <dbReference type="EMBL" id="KYD11472.1"/>
    </source>
</evidence>
<keyword evidence="1" id="KW-0812">Transmembrane</keyword>
<accession>A0A150LIA8</accession>
<sequence length="129" mass="15455">MDQEQVKKVLLEMIDSDGKRGRKWFFPKNVDNQYKIFANMTLKEILLYIFPALLLSIGIGCIPPYSSIVFWLIKSLFIVCIIVFPVIYVNYRPVKYRENIRSKDFVKEFLDYKKKQKMYFVKPKNLLKD</sequence>
<dbReference type="Proteomes" id="UP000075666">
    <property type="component" value="Unassembled WGS sequence"/>
</dbReference>
<feature type="transmembrane region" description="Helical" evidence="1">
    <location>
        <begin position="45"/>
        <end position="65"/>
    </location>
</feature>
<keyword evidence="1" id="KW-0472">Membrane</keyword>
<dbReference type="EMBL" id="LQYN01000006">
    <property type="protein sequence ID" value="KYD11472.1"/>
    <property type="molecule type" value="Genomic_DNA"/>
</dbReference>
<reference evidence="2 3" key="1">
    <citation type="submission" date="2016-01" db="EMBL/GenBank/DDBJ databases">
        <title>Genome Sequences of Twelve Sporeforming Bacillus Species Isolated from Foods.</title>
        <authorList>
            <person name="Berendsen E.M."/>
            <person name="Wells-Bennik M.H."/>
            <person name="Krawcyk A.O."/>
            <person name="De Jong A."/>
            <person name="Holsappel S."/>
            <person name="Eijlander R.T."/>
            <person name="Kuipers O.P."/>
        </authorList>
    </citation>
    <scope>NUCLEOTIDE SEQUENCE [LARGE SCALE GENOMIC DNA]</scope>
    <source>
        <strain evidence="2 3">B4102</strain>
    </source>
</reference>
<evidence type="ECO:0008006" key="4">
    <source>
        <dbReference type="Google" id="ProtNLM"/>
    </source>
</evidence>
<evidence type="ECO:0000313" key="3">
    <source>
        <dbReference type="Proteomes" id="UP000075666"/>
    </source>
</evidence>
<organism evidence="2 3">
    <name type="scientific">Heyndrickxia sporothermodurans</name>
    <dbReference type="NCBI Taxonomy" id="46224"/>
    <lineage>
        <taxon>Bacteria</taxon>
        <taxon>Bacillati</taxon>
        <taxon>Bacillota</taxon>
        <taxon>Bacilli</taxon>
        <taxon>Bacillales</taxon>
        <taxon>Bacillaceae</taxon>
        <taxon>Heyndrickxia</taxon>
    </lineage>
</organism>
<dbReference type="AlphaFoldDB" id="A0A150LIA8"/>
<protein>
    <recommendedName>
        <fullName evidence="4">Conjugal transfer protein</fullName>
    </recommendedName>
</protein>
<dbReference type="RefSeq" id="WP_066226325.1">
    <property type="nucleotide sequence ID" value="NZ_LQYN01000006.1"/>
</dbReference>
<dbReference type="STRING" id="46224.B4102_2200"/>
<name>A0A150LIA8_9BACI</name>
<evidence type="ECO:0000256" key="1">
    <source>
        <dbReference type="SAM" id="Phobius"/>
    </source>
</evidence>
<keyword evidence="3" id="KW-1185">Reference proteome</keyword>
<keyword evidence="1" id="KW-1133">Transmembrane helix</keyword>
<feature type="transmembrane region" description="Helical" evidence="1">
    <location>
        <begin position="71"/>
        <end position="91"/>
    </location>
</feature>
<dbReference type="OrthoDB" id="2871762at2"/>
<gene>
    <name evidence="2" type="ORF">B4102_2200</name>
</gene>